<feature type="repeat" description="RCC1" evidence="4">
    <location>
        <begin position="3854"/>
        <end position="3907"/>
    </location>
</feature>
<feature type="repeat" description="RCC1" evidence="4">
    <location>
        <begin position="3962"/>
        <end position="4016"/>
    </location>
</feature>
<feature type="repeat" description="RCC1" evidence="4">
    <location>
        <begin position="385"/>
        <end position="434"/>
    </location>
</feature>
<protein>
    <recommendedName>
        <fullName evidence="6">HECT domain-containing protein</fullName>
    </recommendedName>
</protein>
<dbReference type="PROSITE" id="PS50237">
    <property type="entry name" value="HECT"/>
    <property type="match status" value="1"/>
</dbReference>
<dbReference type="Pfam" id="PF25390">
    <property type="entry name" value="WD40_RLD"/>
    <property type="match status" value="2"/>
</dbReference>
<evidence type="ECO:0000313" key="7">
    <source>
        <dbReference type="EMBL" id="CAD7277371.1"/>
    </source>
</evidence>
<gene>
    <name evidence="7" type="ORF">NMOB1V02_LOCUS5105</name>
</gene>
<dbReference type="InterPro" id="IPR036322">
    <property type="entry name" value="WD40_repeat_dom_sf"/>
</dbReference>
<dbReference type="PANTHER" id="PTHR22872:SF2">
    <property type="entry name" value="INHIBITOR OF BRUTON TYROSINE KINASE"/>
    <property type="match status" value="1"/>
</dbReference>
<feature type="region of interest" description="Disordered" evidence="5">
    <location>
        <begin position="1"/>
        <end position="27"/>
    </location>
</feature>
<dbReference type="Gene3D" id="3.90.1750.10">
    <property type="entry name" value="Hect, E3 ligase catalytic domains"/>
    <property type="match status" value="1"/>
</dbReference>
<keyword evidence="2 3" id="KW-0833">Ubl conjugation pathway</keyword>
<evidence type="ECO:0000256" key="1">
    <source>
        <dbReference type="ARBA" id="ARBA00022737"/>
    </source>
</evidence>
<organism evidence="7">
    <name type="scientific">Notodromas monacha</name>
    <dbReference type="NCBI Taxonomy" id="399045"/>
    <lineage>
        <taxon>Eukaryota</taxon>
        <taxon>Metazoa</taxon>
        <taxon>Ecdysozoa</taxon>
        <taxon>Arthropoda</taxon>
        <taxon>Crustacea</taxon>
        <taxon>Oligostraca</taxon>
        <taxon>Ostracoda</taxon>
        <taxon>Podocopa</taxon>
        <taxon>Podocopida</taxon>
        <taxon>Cypridocopina</taxon>
        <taxon>Cypridoidea</taxon>
        <taxon>Cyprididae</taxon>
        <taxon>Notodromas</taxon>
    </lineage>
</organism>
<keyword evidence="8" id="KW-1185">Reference proteome</keyword>
<feature type="repeat" description="RCC1" evidence="4">
    <location>
        <begin position="595"/>
        <end position="647"/>
    </location>
</feature>
<dbReference type="InterPro" id="IPR035983">
    <property type="entry name" value="Hect_E3_ubiquitin_ligase"/>
</dbReference>
<feature type="repeat" description="RCC1" evidence="4">
    <location>
        <begin position="543"/>
        <end position="593"/>
    </location>
</feature>
<feature type="repeat" description="RCC1" evidence="4">
    <location>
        <begin position="3644"/>
        <end position="3693"/>
    </location>
</feature>
<feature type="repeat" description="RCC1" evidence="4">
    <location>
        <begin position="3749"/>
        <end position="3800"/>
    </location>
</feature>
<dbReference type="Gene3D" id="2.130.10.30">
    <property type="entry name" value="Regulator of chromosome condensation 1/beta-lactamase-inhibitor protein II"/>
    <property type="match status" value="4"/>
</dbReference>
<evidence type="ECO:0000256" key="2">
    <source>
        <dbReference type="ARBA" id="ARBA00022786"/>
    </source>
</evidence>
<dbReference type="InterPro" id="IPR000569">
    <property type="entry name" value="HECT_dom"/>
</dbReference>
<dbReference type="Proteomes" id="UP000678499">
    <property type="component" value="Unassembled WGS sequence"/>
</dbReference>
<feature type="repeat" description="RCC1" evidence="4">
    <location>
        <begin position="696"/>
        <end position="749"/>
    </location>
</feature>
<dbReference type="SUPFAM" id="SSF56204">
    <property type="entry name" value="Hect, E3 ligase catalytic domain"/>
    <property type="match status" value="2"/>
</dbReference>
<dbReference type="Gene3D" id="3.30.2410.10">
    <property type="entry name" value="Hect, E3 ligase catalytic domain"/>
    <property type="match status" value="1"/>
</dbReference>
<dbReference type="Gene3D" id="2.60.120.920">
    <property type="match status" value="1"/>
</dbReference>
<dbReference type="InterPro" id="IPR043136">
    <property type="entry name" value="B30.2/SPRY_sf"/>
</dbReference>
<dbReference type="Pfam" id="PF00632">
    <property type="entry name" value="HECT"/>
    <property type="match status" value="2"/>
</dbReference>
<reference evidence="7" key="1">
    <citation type="submission" date="2020-11" db="EMBL/GenBank/DDBJ databases">
        <authorList>
            <person name="Tran Van P."/>
        </authorList>
    </citation>
    <scope>NUCLEOTIDE SEQUENCE</scope>
</reference>
<dbReference type="SUPFAM" id="SSF49899">
    <property type="entry name" value="Concanavalin A-like lectins/glucanases"/>
    <property type="match status" value="1"/>
</dbReference>
<dbReference type="InterPro" id="IPR051625">
    <property type="entry name" value="Signaling_Regulatory_Domain"/>
</dbReference>
<feature type="region of interest" description="Disordered" evidence="5">
    <location>
        <begin position="2648"/>
        <end position="2686"/>
    </location>
</feature>
<feature type="repeat" description="RCC1" evidence="4">
    <location>
        <begin position="491"/>
        <end position="542"/>
    </location>
</feature>
<dbReference type="EMBL" id="CAJPEX010000886">
    <property type="protein sequence ID" value="CAG0917523.1"/>
    <property type="molecule type" value="Genomic_DNA"/>
</dbReference>
<dbReference type="OrthoDB" id="239701at2759"/>
<feature type="domain" description="HECT" evidence="6">
    <location>
        <begin position="4169"/>
        <end position="4646"/>
    </location>
</feature>
<dbReference type="EMBL" id="OA882923">
    <property type="protein sequence ID" value="CAD7277371.1"/>
    <property type="molecule type" value="Genomic_DNA"/>
</dbReference>
<dbReference type="PROSITE" id="PS50012">
    <property type="entry name" value="RCC1_3"/>
    <property type="match status" value="11"/>
</dbReference>
<proteinExistence type="predicted"/>
<evidence type="ECO:0000256" key="4">
    <source>
        <dbReference type="PROSITE-ProRule" id="PRU00235"/>
    </source>
</evidence>
<evidence type="ECO:0000259" key="6">
    <source>
        <dbReference type="PROSITE" id="PS50237"/>
    </source>
</evidence>
<evidence type="ECO:0000313" key="8">
    <source>
        <dbReference type="Proteomes" id="UP000678499"/>
    </source>
</evidence>
<evidence type="ECO:0000256" key="3">
    <source>
        <dbReference type="PROSITE-ProRule" id="PRU00104"/>
    </source>
</evidence>
<accession>A0A7R9BNR6</accession>
<feature type="compositionally biased region" description="Polar residues" evidence="5">
    <location>
        <begin position="2669"/>
        <end position="2681"/>
    </location>
</feature>
<dbReference type="Gene3D" id="3.30.2160.10">
    <property type="entry name" value="Hect, E3 ligase catalytic domain"/>
    <property type="match status" value="1"/>
</dbReference>
<evidence type="ECO:0000256" key="5">
    <source>
        <dbReference type="SAM" id="MobiDB-lite"/>
    </source>
</evidence>
<dbReference type="InterPro" id="IPR009091">
    <property type="entry name" value="RCC1/BLIP-II"/>
</dbReference>
<dbReference type="InterPro" id="IPR000408">
    <property type="entry name" value="Reg_chr_condens"/>
</dbReference>
<dbReference type="GO" id="GO:0004842">
    <property type="term" value="F:ubiquitin-protein transferase activity"/>
    <property type="evidence" value="ECO:0007669"/>
    <property type="project" value="InterPro"/>
</dbReference>
<name>A0A7R9BNR6_9CRUS</name>
<dbReference type="SUPFAM" id="SSF50985">
    <property type="entry name" value="RCC1/BLIP-II"/>
    <property type="match status" value="2"/>
</dbReference>
<keyword evidence="1" id="KW-0677">Repeat</keyword>
<dbReference type="InterPro" id="IPR013320">
    <property type="entry name" value="ConA-like_dom_sf"/>
</dbReference>
<dbReference type="GO" id="GO:0009966">
    <property type="term" value="P:regulation of signal transduction"/>
    <property type="evidence" value="ECO:0007669"/>
    <property type="project" value="UniProtKB-ARBA"/>
</dbReference>
<dbReference type="SMART" id="SM00119">
    <property type="entry name" value="HECTc"/>
    <property type="match status" value="1"/>
</dbReference>
<feature type="region of interest" description="Disordered" evidence="5">
    <location>
        <begin position="2298"/>
        <end position="2326"/>
    </location>
</feature>
<feature type="repeat" description="RCC1" evidence="4">
    <location>
        <begin position="3694"/>
        <end position="3748"/>
    </location>
</feature>
<feature type="repeat" description="RCC1" evidence="4">
    <location>
        <begin position="3801"/>
        <end position="3852"/>
    </location>
</feature>
<dbReference type="SUPFAM" id="SSF50978">
    <property type="entry name" value="WD40 repeat-like"/>
    <property type="match status" value="1"/>
</dbReference>
<dbReference type="InterPro" id="IPR058923">
    <property type="entry name" value="RCC1-like_dom"/>
</dbReference>
<dbReference type="PANTHER" id="PTHR22872">
    <property type="entry name" value="BTK-BINDING PROTEIN-RELATED"/>
    <property type="match status" value="1"/>
</dbReference>
<feature type="active site" description="Glycyl thioester intermediate" evidence="3">
    <location>
        <position position="4609"/>
    </location>
</feature>
<dbReference type="Pfam" id="PF00415">
    <property type="entry name" value="RCC1"/>
    <property type="match status" value="1"/>
</dbReference>
<feature type="region of interest" description="Disordered" evidence="5">
    <location>
        <begin position="2551"/>
        <end position="2570"/>
    </location>
</feature>
<sequence length="4658" mass="515594">MASSAAGEGSRCDERMPSIPRTSSKRETSSADFVVIGEQLPIGDSEVVSSKTEDRVLSWLLSNGAKLIQLSFESTSEYRLAYERLKNVSVFQETVSNGSFTSAVADWKQRQNKSSSPSSVAAARNSSFRTQSNFFEHALEFILELTFETLTENWALHDSIYKSGAVADKITGVEAANSMLIKAIDALKTAPMLQLNEKTIGVTCGPIHPSGSEIASSALDKLFVFLRSLISSYEPSENPIILKRIGLAAEAAFLLCVQRGQLRHVLEFVVMALHADRSILIPLESFKWAADKMQKVMLEPKARFWRKFSERIHSISDSDENLPLWQAGLALLELTNVMIEHFCKRQLGLILPRSVRQVPQDFGCSDGCVPFVSTSDLIGEQEPSSGAYGWGSNGSLQLTSGFAEKTPTPRKLDMLSHVTTVEAGAYCTFAIDKDGSANAYGKGMAPFNGSEPWKSMLSSSFSSVKLNMNRVVKISASKSTDGHYLLITCSGMIFSWGDGDFGKLGHGHFTKLKTPRPIEGLRGKIVADISAGHCHSACVTIENDLYTWGHGESGRLGLRDTHTRSFPTLVKDLQQVVGQVYCGNTHTFAVSADKNVVWVFGDGEWGKFGVGESDPVFPYPRDVPALRGMRVKKLALSLRSTLVLLNDGRILACGSGVCLGSPGPTIWREPQPLMRHLRFYDISAGDLHCLAVSTENRVYAWGQSALGQCGSLGDDESITPVPTEILALRDAGIHQVSAGLSHSIACTSPVFEFPCLSAKKTPFRVDVNVKTFHSLGTILKNFSSGVELSKMKFSDGVISRCLRASINILSWHLQLTDACFESIDELMGCAENASEFREFIFGLLDDPAMEAFVDDVIAMLEESFELLMPESVDCVRLASELLCLTFRSPGGLSRGKVRFLQLLLSRIQTEDYVSSMVGMLAMRDEYEDLDRDEKSQSPTQCILRTENEPVVFPRNHVETSSLEERISDDVVDVDLRLLADAVSGRIDETKFGEAWENVKKADVPTVLDFLNMAFAKVFQETAFCRSCVNKERVFNKLLSQLIFTSHRIIESAMCCLELDEGQDQRNAIEDVLRRTLLGQVTTIAIDHCLLLPTSLLHGMTPLFTLLTSGLNELKVKLGRENWNWLTEALAACSLLAGRVAHEDLTAVYPVYSEDCCSLGKQVVLFSKQTDWSLPWLISKSLALSCSPLNVFQGVVSVVQDVMNATGNELNYAEIEESSLREDFWENKDTLLALIKDEEGKVFGRLDEVVNFQGEEETDNNSWRRLALHALYLVFHKFATFTETERRKIHEQTYKTMPSLICRAASDLRRLSNSVKFSCPCKTKVAEECHVRCVNYLFGDARMLTADKWESNNLIDLVCQGILCQAVFFLCGVSRISPPDYGVGNEGADEAWIEAQRLDHGWKILQYCVKNVINPCPHISYTSSYTASGSNEHIKFAIALFVDRQRHLSLFAHRVAALKSSLNLLGPIDEPIGSTGATNPGALRSPSLHSAALEQLLYGFCGLTPFSKETRPTLMMEDIELPFCDMRASTESAKLGMRTGTEGVPPELSEVLMLHIMELYNVLMSKVLHGSSRLSIIAVSCLLSKIGADSQYIEKLSSSKKINFLETFLSKSYDDVPRSYALCSAIDFQPMRIMADHMRSSEMPGHVMAQALSNLFLSFATLLSNSSGDMDLFQRVMNVFLEFLETSVGHEVTNGGKTPLRAMRDRMLGDVLLFVRFLASRHQSFVNCLLSSAWVKVLIRLLDVADSKRSSFPRHGLVEPCSNSLRTRLLAVALLRKILAWSNLERDVRVSTIQELLRVLGVNMWVIDHESQATLNAKQQQESADHESSLDLDGIVWSEARSSGCTFYDRGKLVHHGLTEPGFALLNCVIIAGRCSWTMKVMKDVGSTDGFFFGVCRSHLKDLGAIGNDDVWLFNGKSWDPRGSARAVNWLDAVVLPRVTFTRGDVVEMTLDVDSRCLSVSINGSQPILVFDDLPAREGLTPCVFFPHCNKSEKPVASEKVKLLNFTVRTNAAEYVIEPPVHAPYPVAITQPIISLIRLLWELGSWYDIVNECVIETLENLPPLVNDLRNASNKTKHLEETEMNRSVLSDLGASSDSSVDSNDRQGILNLDLSLGSPGIEKKSEEEMEIVSELCMKIWPAMAVIGGIDSGLWISCEVYHPGSNRKGVVLSGSRSNRKGVVLSGSRHSALTFKISKVSKTAIPIWSRKHTVRVGFGDGAYIQWRKAEHENGKSNDYVPLTGDLMIPVEIGASRRSSVAFPSNPPSLEKTPVESRPPWESIGLDVLSERLASSIIGAVTGSGVEGDAPGTSEAAGRQTRAPKADPDRKVSPEMAKALLYNARLGFLQLSAMKTFSTILLSHDLVMGDGICHIGEEDKLSEAAMQRGIELHGTEKFKALLTDMAQWCDVSLPMPYPVAPTELDRVFTVLLSHRIGLAAAPVSGGDEGPACQPRWRDLVWRPEIAARLETSSSFQAYAFRLAFVRFIKDLLLIMASKSYQADFGLMGEEDIAVGGREEPDPTSMREPMRSSDFLYEYMSLGEPVLPATVNLAEWESESEQSSASPPNVRVRVRQRHPSQACVRRRIDPTRPRNLSSSLFTRSVFLNDGGPNIGAAAIDLPDDRELVQANLLTSRGQPDIRSFFIPVSRQPFNTGGTAAREREHVRGEGVALSSEDLNPSDPTSMSRDFNDLPPEQRPVILREKWVFNARHCPLCHVRTSSFVRHCAVQHPGCRANRAFQCGLSQGDRIYYCRPCIDKYTVSQFGNRSEEAFTCDSDVLVSSYEVFERTLWTRQGVFALRPDLGPPCSRSESTFASPLTEPGARRRFDDDAMIQDYEEVDPLGANVEKFGLSSYSETALMQPFQWAMPNNTEALPEQGFILNNDSVELPKCLIPLPFQALLVENSVEYQTAIWRTLTTHRIQTCRAAIVRAIYVADRLFPDRSELMRRLTPLGLANDFSKLVIDAVLDMHKPSRVMTLIKDEAVLTLADAMSSALLSPGVTLVQREWLVLSISRCFRLVSGGRRGQDSAAKPLVLVPQEPAAPKEIVATAWRDDCYWLAVAYSGGIEIWDCRVGNVPKVVRKVRMQGGKCSTASTTGGEETVECGDQDIELAWNRGSVIMLAFTSRSQGYVHVVVVDKHDEVDYTYINLDMKQPILGLCWSQSDRTVQEQVLDPMEEEPTPECPSLATQDLLLVLVKDETIHRYSFSGLRKPTVGKSLFCSDEPTSSAGELAEDEAEVSTAQLSAIMRRTVELYIAVVRKNVCWVLCSSEINAGVLNRSTSSMGQVSSACWAQKSRAAMLLLVLENSFVILRPSFAKEARYWPMKKIEGSEMNCCGVWLDSLRVTLDYPKLFFAIASFTGRQGRVVIYSIPECEDSFSELNTVREISLPLPMCKSLGVSPNGRIMFALVRDTVDEAAELHLFSVADCRSVAHCVTHNVPNESSPLTVTFTSDTGLLYAATKTKRVLKFSLKTEEFLAMNALNQAKSVLSSESFRVAFADDSLPNLSHFLEQLPFYMARQWENEREAVERGCALVHSGYLQALMALGAGLRLDGSDVSLELCPSGFWRLFRDFCQVSRAALCMTQRTTAHSAYLNSRLNSNLDPFFDSEAGNSSTSSAPQTNAKDWTYEADAEVMDWMNAEANKWFHESDRVTYMWGTGSSWQLGTMTRANAHKPVPVTSLASCVEVVCGHKCSFGLREDGSVVSFGEGHYGRLGQGNSDDMRAPTLIHALQGYVVKQLATSHGADGHTIAVTSTGEVFSWGDGESGKLGHGTTDRHRRPKMIEELKSIRIIQAACGHKHSACVSEHGKLYTFGCGDHGRLGNGNTRMAKTPELVTALKDFKINYVACGMNHTVCVSQESGKTWAFGEASMGKLGFPTKEGSHCNNPTEMSRLDGIKMKKCACGIATTFLLSCDGAVYSCGHQKFTGHPAQPMIPPQGPVRMDCFLDQGLIVVDLVSGSEHALALTACGRLFSWGRDVEGQLGLGDDYAAKASIVPQEIPLPKGVRIARISAGTKHSSATTVLRMSPAASLLRDQSFVKDPRVSLLSATSPLAPVSALPDIVPRKYNALRKIPLTAIHKRARHLQQFSHLFYKVWPMLPLGRLHIETELGGIGLSSGLLQPLLSNQVHGMILARSVSATMHWNRNYGPTVTVRRMNPNDLAPRHNLAKTVFAQIASQVSLKKASELCLPSRAWKVKLQGEAADDAGGVFDETMTQMCEELTKSSLALLIPSPNNASQVGENQDAFLLNPEANSIQDLAHFRFLGLLIGIAIRTRKPIDLRFPPFMWKLLAGLEPTEEDHEGIDFFYMKTLRSLRNYYNRDSTNVDDGFSDICPSENFDGVTVTRKVISLSREGEKIALNYGTRLIYYQRALSFRNKEMAQQVQAVRDGIAVIVPIPILGLMPSEDFRRLVCGAEELSAAALRSIAKWRDPSEANNAFVMSTLASWASLSEDALELHAVSHSHASAEPEIIQWFWDVVESMTHDERVLLLRDFRRLVCGAEELSAAALRSIAKWRDPSEANNAFVMSTLASWASLSEDALELHAVSHSHASAEPEIIQWFWDVVESMTHDERVLLLRFVSGRSKLPAATEIDPAQRHFHIVLQPERPLDSFPTASTCFFQLRLPRYSSKEKLAERIRFAINHCRTIDMDNYMLNRNDNMTSDDENY</sequence>
<dbReference type="PROSITE" id="PS00626">
    <property type="entry name" value="RCC1_2"/>
    <property type="match status" value="3"/>
</dbReference>
<dbReference type="PRINTS" id="PR00633">
    <property type="entry name" value="RCCNDNSATION"/>
</dbReference>